<organism evidence="1 2">
    <name type="scientific">Stieleria bergensis</name>
    <dbReference type="NCBI Taxonomy" id="2528025"/>
    <lineage>
        <taxon>Bacteria</taxon>
        <taxon>Pseudomonadati</taxon>
        <taxon>Planctomycetota</taxon>
        <taxon>Planctomycetia</taxon>
        <taxon>Pirellulales</taxon>
        <taxon>Pirellulaceae</taxon>
        <taxon>Stieleria</taxon>
    </lineage>
</organism>
<dbReference type="EMBL" id="CP036272">
    <property type="protein sequence ID" value="QDT62391.1"/>
    <property type="molecule type" value="Genomic_DNA"/>
</dbReference>
<sequence>MSIRVPRGTKREPDVIEFQTLEETRTNDVVAALEKMHDGAPVSAKRIGEAVGISGHQTLIYLHMAAEEGRAKPVRTKNSDVTRGWVPGDVGASMSLADERATLAADTLARLYDGKPLSGRQVAEEMERPTGTVGRWLTHAETLGLVVRTETHRGWIPIGD</sequence>
<proteinExistence type="predicted"/>
<evidence type="ECO:0000313" key="2">
    <source>
        <dbReference type="Proteomes" id="UP000315003"/>
    </source>
</evidence>
<dbReference type="Proteomes" id="UP000315003">
    <property type="component" value="Chromosome"/>
</dbReference>
<name>A0A517T214_9BACT</name>
<reference evidence="1 2" key="1">
    <citation type="submission" date="2019-02" db="EMBL/GenBank/DDBJ databases">
        <title>Deep-cultivation of Planctomycetes and their phenomic and genomic characterization uncovers novel biology.</title>
        <authorList>
            <person name="Wiegand S."/>
            <person name="Jogler M."/>
            <person name="Boedeker C."/>
            <person name="Pinto D."/>
            <person name="Vollmers J."/>
            <person name="Rivas-Marin E."/>
            <person name="Kohn T."/>
            <person name="Peeters S.H."/>
            <person name="Heuer A."/>
            <person name="Rast P."/>
            <person name="Oberbeckmann S."/>
            <person name="Bunk B."/>
            <person name="Jeske O."/>
            <person name="Meyerdierks A."/>
            <person name="Storesund J.E."/>
            <person name="Kallscheuer N."/>
            <person name="Luecker S."/>
            <person name="Lage O.M."/>
            <person name="Pohl T."/>
            <person name="Merkel B.J."/>
            <person name="Hornburger P."/>
            <person name="Mueller R.-W."/>
            <person name="Bruemmer F."/>
            <person name="Labrenz M."/>
            <person name="Spormann A.M."/>
            <person name="Op den Camp H."/>
            <person name="Overmann J."/>
            <person name="Amann R."/>
            <person name="Jetten M.S.M."/>
            <person name="Mascher T."/>
            <person name="Medema M.H."/>
            <person name="Devos D.P."/>
            <person name="Kaster A.-K."/>
            <person name="Ovreas L."/>
            <person name="Rohde M."/>
            <person name="Galperin M.Y."/>
            <person name="Jogler C."/>
        </authorList>
    </citation>
    <scope>NUCLEOTIDE SEQUENCE [LARGE SCALE GENOMIC DNA]</scope>
    <source>
        <strain evidence="1 2">SV_7m_r</strain>
    </source>
</reference>
<dbReference type="AlphaFoldDB" id="A0A517T214"/>
<gene>
    <name evidence="1" type="ORF">SV7mr_49390</name>
</gene>
<protein>
    <submittedName>
        <fullName evidence="1">Uncharacterized protein</fullName>
    </submittedName>
</protein>
<keyword evidence="2" id="KW-1185">Reference proteome</keyword>
<evidence type="ECO:0000313" key="1">
    <source>
        <dbReference type="EMBL" id="QDT62391.1"/>
    </source>
</evidence>
<accession>A0A517T214</accession>